<dbReference type="InterPro" id="IPR008906">
    <property type="entry name" value="HATC_C_dom"/>
</dbReference>
<name>A0ABD3Y027_SINWO</name>
<dbReference type="EMBL" id="JBJQND010000001">
    <property type="protein sequence ID" value="KAL3891816.1"/>
    <property type="molecule type" value="Genomic_DNA"/>
</dbReference>
<evidence type="ECO:0000313" key="3">
    <source>
        <dbReference type="Proteomes" id="UP001634394"/>
    </source>
</evidence>
<organism evidence="2 3">
    <name type="scientific">Sinanodonta woodiana</name>
    <name type="common">Chinese pond mussel</name>
    <name type="synonym">Anodonta woodiana</name>
    <dbReference type="NCBI Taxonomy" id="1069815"/>
    <lineage>
        <taxon>Eukaryota</taxon>
        <taxon>Metazoa</taxon>
        <taxon>Spiralia</taxon>
        <taxon>Lophotrochozoa</taxon>
        <taxon>Mollusca</taxon>
        <taxon>Bivalvia</taxon>
        <taxon>Autobranchia</taxon>
        <taxon>Heteroconchia</taxon>
        <taxon>Palaeoheterodonta</taxon>
        <taxon>Unionida</taxon>
        <taxon>Unionoidea</taxon>
        <taxon>Unionidae</taxon>
        <taxon>Unioninae</taxon>
        <taxon>Sinanodonta</taxon>
    </lineage>
</organism>
<reference evidence="2 3" key="1">
    <citation type="submission" date="2024-11" db="EMBL/GenBank/DDBJ databases">
        <title>Chromosome-level genome assembly of the freshwater bivalve Anodonta woodiana.</title>
        <authorList>
            <person name="Chen X."/>
        </authorList>
    </citation>
    <scope>NUCLEOTIDE SEQUENCE [LARGE SCALE GENOMIC DNA]</scope>
    <source>
        <strain evidence="2">MN2024</strain>
        <tissue evidence="2">Gills</tissue>
    </source>
</reference>
<keyword evidence="3" id="KW-1185">Reference proteome</keyword>
<sequence length="74" mass="8660">MYSKRHLPIGFMDKMSRFPNLCHTTKRYLSAPLARVPRERLFSTAYDTFIETRSCLIANNMERLVVLNANAFMC</sequence>
<evidence type="ECO:0000259" key="1">
    <source>
        <dbReference type="Pfam" id="PF05699"/>
    </source>
</evidence>
<proteinExistence type="predicted"/>
<dbReference type="Pfam" id="PF05699">
    <property type="entry name" value="Dimer_Tnp_hAT"/>
    <property type="match status" value="1"/>
</dbReference>
<evidence type="ECO:0000313" key="2">
    <source>
        <dbReference type="EMBL" id="KAL3891816.1"/>
    </source>
</evidence>
<dbReference type="AlphaFoldDB" id="A0ABD3Y027"/>
<gene>
    <name evidence="2" type="ORF">ACJMK2_004062</name>
</gene>
<feature type="domain" description="HAT C-terminal dimerisation" evidence="1">
    <location>
        <begin position="14"/>
        <end position="70"/>
    </location>
</feature>
<comment type="caution">
    <text evidence="2">The sequence shown here is derived from an EMBL/GenBank/DDBJ whole genome shotgun (WGS) entry which is preliminary data.</text>
</comment>
<dbReference type="Proteomes" id="UP001634394">
    <property type="component" value="Unassembled WGS sequence"/>
</dbReference>
<protein>
    <recommendedName>
        <fullName evidence="1">HAT C-terminal dimerisation domain-containing protein</fullName>
    </recommendedName>
</protein>
<accession>A0ABD3Y027</accession>